<feature type="domain" description="Disease resistance R13L4/SHOC-2-like LRR" evidence="10">
    <location>
        <begin position="1175"/>
        <end position="1396"/>
    </location>
</feature>
<accession>A0A7H4LQS3</accession>
<dbReference type="GO" id="GO:0009626">
    <property type="term" value="P:plant-type hypersensitive response"/>
    <property type="evidence" value="ECO:0007669"/>
    <property type="project" value="UniProtKB-ARBA"/>
</dbReference>
<keyword evidence="3" id="KW-0677">Repeat</keyword>
<dbReference type="InterPro" id="IPR038005">
    <property type="entry name" value="RX-like_CC"/>
</dbReference>
<dbReference type="GO" id="GO:0000166">
    <property type="term" value="F:nucleotide binding"/>
    <property type="evidence" value="ECO:0007669"/>
    <property type="project" value="UniProtKB-KW"/>
</dbReference>
<dbReference type="GO" id="GO:0002758">
    <property type="term" value="P:innate immune response-activating signaling pathway"/>
    <property type="evidence" value="ECO:0007669"/>
    <property type="project" value="UniProtKB-ARBA"/>
</dbReference>
<evidence type="ECO:0000256" key="1">
    <source>
        <dbReference type="ARBA" id="ARBA00008894"/>
    </source>
</evidence>
<feature type="compositionally biased region" description="Basic and acidic residues" evidence="7">
    <location>
        <begin position="710"/>
        <end position="719"/>
    </location>
</feature>
<evidence type="ECO:0000256" key="4">
    <source>
        <dbReference type="ARBA" id="ARBA00022741"/>
    </source>
</evidence>
<dbReference type="Gene3D" id="1.10.10.10">
    <property type="entry name" value="Winged helix-like DNA-binding domain superfamily/Winged helix DNA-binding domain"/>
    <property type="match status" value="1"/>
</dbReference>
<feature type="domain" description="Disease resistance R13L4/SHOC-2-like LRR" evidence="10">
    <location>
        <begin position="1040"/>
        <end position="1143"/>
    </location>
</feature>
<dbReference type="InterPro" id="IPR036388">
    <property type="entry name" value="WH-like_DNA-bd_sf"/>
</dbReference>
<evidence type="ECO:0000256" key="5">
    <source>
        <dbReference type="ARBA" id="ARBA00022821"/>
    </source>
</evidence>
<keyword evidence="5" id="KW-0611">Plant defense</keyword>
<feature type="region of interest" description="Disordered" evidence="7">
    <location>
        <begin position="290"/>
        <end position="310"/>
    </location>
</feature>
<evidence type="ECO:0000256" key="3">
    <source>
        <dbReference type="ARBA" id="ARBA00022737"/>
    </source>
</evidence>
<feature type="region of interest" description="Disordered" evidence="7">
    <location>
        <begin position="710"/>
        <end position="729"/>
    </location>
</feature>
<gene>
    <name evidence="11" type="ORF">CAMPLR22A2D_LOCUS5595</name>
</gene>
<feature type="domain" description="Disease resistance N-terminal" evidence="8">
    <location>
        <begin position="9"/>
        <end position="83"/>
    </location>
</feature>
<dbReference type="Pfam" id="PF23559">
    <property type="entry name" value="WHD_DRP"/>
    <property type="match status" value="1"/>
</dbReference>
<dbReference type="InterPro" id="IPR044974">
    <property type="entry name" value="Disease_R_plants"/>
</dbReference>
<dbReference type="Proteomes" id="UP000280104">
    <property type="component" value="Chromosome II"/>
</dbReference>
<evidence type="ECO:0000259" key="8">
    <source>
        <dbReference type="Pfam" id="PF18052"/>
    </source>
</evidence>
<evidence type="ECO:0000259" key="10">
    <source>
        <dbReference type="Pfam" id="PF23598"/>
    </source>
</evidence>
<evidence type="ECO:0000256" key="2">
    <source>
        <dbReference type="ARBA" id="ARBA00022614"/>
    </source>
</evidence>
<dbReference type="InterPro" id="IPR055414">
    <property type="entry name" value="LRR_R13L4/SHOC2-like"/>
</dbReference>
<evidence type="ECO:0000313" key="12">
    <source>
        <dbReference type="Proteomes" id="UP000280104"/>
    </source>
</evidence>
<dbReference type="FunFam" id="1.10.10.10:FF:000322">
    <property type="entry name" value="Probable disease resistance protein At1g63360"/>
    <property type="match status" value="1"/>
</dbReference>
<evidence type="ECO:0000259" key="9">
    <source>
        <dbReference type="Pfam" id="PF23559"/>
    </source>
</evidence>
<evidence type="ECO:0000313" key="11">
    <source>
        <dbReference type="EMBL" id="SPT20962.1"/>
    </source>
</evidence>
<name>A0A7H4LQS3_WHEAT</name>
<reference evidence="11 12" key="1">
    <citation type="submission" date="2018-05" db="EMBL/GenBank/DDBJ databases">
        <authorList>
            <person name="Thind KAUR A."/>
        </authorList>
    </citation>
    <scope>NUCLEOTIDE SEQUENCE [LARGE SCALE GENOMIC DNA]</scope>
</reference>
<evidence type="ECO:0000256" key="6">
    <source>
        <dbReference type="ARBA" id="ARBA00023054"/>
    </source>
</evidence>
<dbReference type="PANTHER" id="PTHR23155">
    <property type="entry name" value="DISEASE RESISTANCE PROTEIN RP"/>
    <property type="match status" value="1"/>
</dbReference>
<keyword evidence="2" id="KW-0433">Leucine-rich repeat</keyword>
<dbReference type="Pfam" id="PF18052">
    <property type="entry name" value="Rx_N"/>
    <property type="match status" value="1"/>
</dbReference>
<dbReference type="InterPro" id="IPR041118">
    <property type="entry name" value="Rx_N"/>
</dbReference>
<dbReference type="Gene3D" id="1.20.5.4130">
    <property type="match status" value="1"/>
</dbReference>
<dbReference type="SUPFAM" id="SSF52058">
    <property type="entry name" value="L domain-like"/>
    <property type="match status" value="1"/>
</dbReference>
<sequence length="1437" mass="161975">MAELATGAVTTLLGVISHEAVRLGRVRRDVQFIQEEMESMGSFLANLSGSSREHDEQVRTWMNQVRILANDCNNCIDLYLYRGDPGFHRPRGGLRLYLWWAPWLLRKLLAQHRAAGHLRELKDRAQDIGNRRLRYGVEVKTAELSSSSGAGVGLTEPLLLPATQDHEEDDDDQDGVDPLKVALSMTTMSMTMDMDEYFRTRLDHWIGSVVQAEAGAVAAEEDIMPESSTGSNPLLPCIVFVVTKPEDADALGRKALAVAEAHLKRVEDAHDKVVVPPDGALAHEVKAVVPSETNDSDPLVHQDKAAGPSETKDVCALANEDNEVVPSETKDTGTLRTKTRQCHWRPRTSALLRTKIRRLCHPRPRTIALLCIKIRRLCHRRPRTAVPPETKDVSAPMDEAEVDVPPETKDQEKTVVPPMTKDAGAYAPGDKAMPLENKDVSTLVHQDKVMPPETKHTTDLAHEDKVVPPEINDPSAVVHEDKVVPPETRDADAIAQVVAPRNVLVLVDISAVHFDFVPLRPYRILCYILRQLNRQQGTTPPTTKWGTYDYIKRMLRAIKDEIKEIKVDKTIEDINCNLVDGKDLIKPKEDGKDLEKKVTNKPLGQLLSLLIYCSTTTAAEKEDKKKKAMIAEVYDVIIKQTAKKLKRKIEAGGSNTKQLKEPEYEDILWKVFPRPSSIRTIATNGTPGTLVEDEIKDIVKEVKGMLHELRELDKSEKNQETGSEPAQTEEDYFKKTIKNKKEEIEWKITKQLMVKRIVEKIQECLGDDQRRILVILKVDYKYVPKWEKTRKTLGLLECPITGAVIVATKTTQQDTKQYFHCPEKDLVEYSLVGLYLDTVLQHTSHHMNDDKIRKIVHNILCECKSDEFCMKIFAHALYAKPKRGSEELSKLHGSLQASAAQKSLPSRMFKFSYRDLPKEYRSCLLYLAIFPPGKPIRRSTLIGRWVAEGLITTKEWHWSSSVEEADKCFDTLVARCLVCPAGIGATGTIKSCTVHKTVYGFITKIAMKQHILETRLSHQLAHHFSIFSDVRLRSSQKIENFLEKSSQFSKLKVLDLEGCDCFPEYQHYLRNICRKMLMLKYLCLRRTNVTELPSEINNLLELEVLDIRQTNIPASATRHVLLRKLKRLLAGNVDSSPVDFPEKIKKFNVKPQNRLKLLLAGHVGSSTSSRADFSSVQIPEKIEKMEGVEVLSNVKPKNNQDLKDIGSLNQLKKLGVAINKESDLQPLLEAISDLLTQSLRFLSITLDIPRHKGTPAALCLKQDYPNVLERLSINESTGAQKGQLLKIFCENGKQLAKVTLTGTLLSQEDLKVLAELENLLCLKLRHNAYTDSKLIFNKGKFKNLKNFLVEGTSITEIRFDNGAASKLERIIWSFTKIDSLSGIDKLPALKELELNGDTVVPNAVKEDIKRLKSRSAELKAFPLLPRCIINSSHGLRL</sequence>
<feature type="domain" description="Disease resistance protein winged helix" evidence="9">
    <location>
        <begin position="929"/>
        <end position="1000"/>
    </location>
</feature>
<dbReference type="EMBL" id="LS480641">
    <property type="protein sequence ID" value="SPT20962.1"/>
    <property type="molecule type" value="Genomic_DNA"/>
</dbReference>
<protein>
    <submittedName>
        <fullName evidence="11">Uncharacterized protein</fullName>
    </submittedName>
</protein>
<dbReference type="InterPro" id="IPR032675">
    <property type="entry name" value="LRR_dom_sf"/>
</dbReference>
<dbReference type="CDD" id="cd14798">
    <property type="entry name" value="RX-CC_like"/>
    <property type="match status" value="1"/>
</dbReference>
<comment type="similarity">
    <text evidence="1">Belongs to the disease resistance NB-LRR family.</text>
</comment>
<dbReference type="InterPro" id="IPR058922">
    <property type="entry name" value="WHD_DRP"/>
</dbReference>
<feature type="region of interest" description="Disordered" evidence="7">
    <location>
        <begin position="385"/>
        <end position="413"/>
    </location>
</feature>
<proteinExistence type="inferred from homology"/>
<dbReference type="GO" id="GO:0042742">
    <property type="term" value="P:defense response to bacterium"/>
    <property type="evidence" value="ECO:0007669"/>
    <property type="project" value="UniProtKB-ARBA"/>
</dbReference>
<evidence type="ECO:0000256" key="7">
    <source>
        <dbReference type="SAM" id="MobiDB-lite"/>
    </source>
</evidence>
<dbReference type="Gene3D" id="3.80.10.10">
    <property type="entry name" value="Ribonuclease Inhibitor"/>
    <property type="match status" value="1"/>
</dbReference>
<keyword evidence="4" id="KW-0547">Nucleotide-binding</keyword>
<dbReference type="Pfam" id="PF23598">
    <property type="entry name" value="LRR_14"/>
    <property type="match status" value="2"/>
</dbReference>
<organism evidence="11 12">
    <name type="scientific">Triticum aestivum</name>
    <name type="common">Wheat</name>
    <dbReference type="NCBI Taxonomy" id="4565"/>
    <lineage>
        <taxon>Eukaryota</taxon>
        <taxon>Viridiplantae</taxon>
        <taxon>Streptophyta</taxon>
        <taxon>Embryophyta</taxon>
        <taxon>Tracheophyta</taxon>
        <taxon>Spermatophyta</taxon>
        <taxon>Magnoliopsida</taxon>
        <taxon>Liliopsida</taxon>
        <taxon>Poales</taxon>
        <taxon>Poaceae</taxon>
        <taxon>BOP clade</taxon>
        <taxon>Pooideae</taxon>
        <taxon>Triticodae</taxon>
        <taxon>Triticeae</taxon>
        <taxon>Triticinae</taxon>
        <taxon>Triticum</taxon>
    </lineage>
</organism>
<dbReference type="PANTHER" id="PTHR23155:SF1062">
    <property type="entry name" value="OS11G0579400 PROTEIN"/>
    <property type="match status" value="1"/>
</dbReference>
<keyword evidence="6" id="KW-0175">Coiled coil</keyword>